<feature type="compositionally biased region" description="Basic and acidic residues" evidence="2">
    <location>
        <begin position="17"/>
        <end position="29"/>
    </location>
</feature>
<dbReference type="PANTHER" id="PTHR16078:SF1">
    <property type="entry name" value="COILED-COIL DOMAIN-CONTAINING PROTEIN 87"/>
    <property type="match status" value="1"/>
</dbReference>
<name>A0A813TKI4_ADIRI</name>
<protein>
    <submittedName>
        <fullName evidence="3">Uncharacterized protein</fullName>
    </submittedName>
</protein>
<evidence type="ECO:0000313" key="4">
    <source>
        <dbReference type="Proteomes" id="UP000663828"/>
    </source>
</evidence>
<feature type="compositionally biased region" description="Basic residues" evidence="2">
    <location>
        <begin position="645"/>
        <end position="654"/>
    </location>
</feature>
<feature type="compositionally biased region" description="Polar residues" evidence="2">
    <location>
        <begin position="324"/>
        <end position="335"/>
    </location>
</feature>
<dbReference type="Proteomes" id="UP000663828">
    <property type="component" value="Unassembled WGS sequence"/>
</dbReference>
<feature type="compositionally biased region" description="Polar residues" evidence="2">
    <location>
        <begin position="1"/>
        <end position="16"/>
    </location>
</feature>
<feature type="region of interest" description="Disordered" evidence="2">
    <location>
        <begin position="1"/>
        <end position="31"/>
    </location>
</feature>
<evidence type="ECO:0000256" key="1">
    <source>
        <dbReference type="SAM" id="Coils"/>
    </source>
</evidence>
<dbReference type="InterPro" id="IPR037383">
    <property type="entry name" value="CCDC87"/>
</dbReference>
<evidence type="ECO:0000256" key="2">
    <source>
        <dbReference type="SAM" id="MobiDB-lite"/>
    </source>
</evidence>
<dbReference type="Gene3D" id="1.20.58.1520">
    <property type="match status" value="1"/>
</dbReference>
<dbReference type="Pfam" id="PF03999">
    <property type="entry name" value="MAP65_ASE1"/>
    <property type="match status" value="1"/>
</dbReference>
<proteinExistence type="predicted"/>
<feature type="compositionally biased region" description="Basic and acidic residues" evidence="2">
    <location>
        <begin position="340"/>
        <end position="359"/>
    </location>
</feature>
<reference evidence="3" key="1">
    <citation type="submission" date="2021-02" db="EMBL/GenBank/DDBJ databases">
        <authorList>
            <person name="Nowell W R."/>
        </authorList>
    </citation>
    <scope>NUCLEOTIDE SEQUENCE</scope>
</reference>
<keyword evidence="4" id="KW-1185">Reference proteome</keyword>
<feature type="region of interest" description="Disordered" evidence="2">
    <location>
        <begin position="634"/>
        <end position="656"/>
    </location>
</feature>
<accession>A0A813TKI4</accession>
<keyword evidence="1" id="KW-0175">Coiled coil</keyword>
<dbReference type="PANTHER" id="PTHR16078">
    <property type="entry name" value="COILED-COIL DOMAIN-CONTAINING PROTEIN 87"/>
    <property type="match status" value="1"/>
</dbReference>
<feature type="region of interest" description="Disordered" evidence="2">
    <location>
        <begin position="315"/>
        <end position="365"/>
    </location>
</feature>
<organism evidence="3 4">
    <name type="scientific">Adineta ricciae</name>
    <name type="common">Rotifer</name>
    <dbReference type="NCBI Taxonomy" id="249248"/>
    <lineage>
        <taxon>Eukaryota</taxon>
        <taxon>Metazoa</taxon>
        <taxon>Spiralia</taxon>
        <taxon>Gnathifera</taxon>
        <taxon>Rotifera</taxon>
        <taxon>Eurotatoria</taxon>
        <taxon>Bdelloidea</taxon>
        <taxon>Adinetida</taxon>
        <taxon>Adinetidae</taxon>
        <taxon>Adineta</taxon>
    </lineage>
</organism>
<dbReference type="AlphaFoldDB" id="A0A813TKI4"/>
<feature type="coiled-coil region" evidence="1">
    <location>
        <begin position="739"/>
        <end position="766"/>
    </location>
</feature>
<sequence length="1008" mass="118401">MRTSLSQAENIPNLSKSSEEQKPVREISRRSQKAFDLNDAKALKNEIDQSFKSTAGKLTIFDQRDEIAESIQSLATRIQPTRPITPPNEEVTYDTIPRDVEQLLDFIRRRLDIRHISLDTTCLTSDDLSQLASVILSQMRSKWIDIQDICIQHPLITPKRNRELVRRVIVNVILICANIFEHIIQEAQVFHDRYVFSHAANMTQLRTLLADKINALINIHSLREHLAAEMIEEERLKKHIIFQDSTTKSPRKRLDKLTVLSQHRPDVRDVVEHAGKSYKYIPPDSDFDSKRYFRQMMASMPDATHLRRPPVILPPMMNRDVCSPRSSIDSLNQTRTARRQSAEKLSESSLDRQRETDHIQRRRQYGSLPNIHSKFLCEEFDFDFDNVKKHKHKTTDLIRERYCVEEKQKKNLELKKTMSNRDDLLRLSMPVTTNEDDQTDEIPPLIKVLTSSPDSQQRINECKQTVVAIAKRRKAFLDQIKEDVRDEPICPQPSSIEHAFKNLTFRISDITLANFLFQSSFLLTSFTTIFNNYFGDIDDDTAAYLDRNLHIGQQVKEVYEQLLTTIDTDHCFKLDMDKYVVQCPNRLDLQSSQASRTLTKPFIQQINNRSLAKRHDPPWKEYDNNRQRWIQTPDPHRIEEEAEAKKKKNTKSRHTGLTEPTVSMSLIPDPQLIAAYKPRNPRQTRDFQLWKDYWSQVYTENDYLKYLCTQSTDYLHHIFHLHDKLPEDNRLSEEDQALVDERNRALKEREEKIAQLKERKNQFEQGVWNAQSIFLGGLGREPTLHPDDDPIVRFERDLENRKPKSKRIDLFDPTAHEKALSNQRLLATVLNNVKDINAQKRLEQIWKLVKMTDHDRLHMAVKYSTIEYETKIEAALEAWETIAQLILRREKLIVDLENFERTASDANRFFESGPVGGSKMRLSESRRRTYLYNQLSILEKQITEQWNSIKTNFGDIVTYNGRNYLDKIQYDKLEMLHYLQEERRLNYLHSYTSVGKHSQLDSTFNHVL</sequence>
<evidence type="ECO:0000313" key="3">
    <source>
        <dbReference type="EMBL" id="CAF0814177.1"/>
    </source>
</evidence>
<dbReference type="EMBL" id="CAJNOR010000140">
    <property type="protein sequence ID" value="CAF0814177.1"/>
    <property type="molecule type" value="Genomic_DNA"/>
</dbReference>
<gene>
    <name evidence="3" type="ORF">XAT740_LOCUS3622</name>
</gene>
<comment type="caution">
    <text evidence="3">The sequence shown here is derived from an EMBL/GenBank/DDBJ whole genome shotgun (WGS) entry which is preliminary data.</text>
</comment>